<evidence type="ECO:0000256" key="1">
    <source>
        <dbReference type="ARBA" id="ARBA00022527"/>
    </source>
</evidence>
<keyword evidence="2" id="KW-0808">Transferase</keyword>
<dbReference type="InterPro" id="IPR011009">
    <property type="entry name" value="Kinase-like_dom_sf"/>
</dbReference>
<dbReference type="GO" id="GO:0004674">
    <property type="term" value="F:protein serine/threonine kinase activity"/>
    <property type="evidence" value="ECO:0007669"/>
    <property type="project" value="UniProtKB-KW"/>
</dbReference>
<dbReference type="SMART" id="SM00133">
    <property type="entry name" value="S_TK_X"/>
    <property type="match status" value="1"/>
</dbReference>
<dbReference type="PROSITE" id="PS51285">
    <property type="entry name" value="AGC_KINASE_CTER"/>
    <property type="match status" value="1"/>
</dbReference>
<evidence type="ECO:0000313" key="7">
    <source>
        <dbReference type="EnsemblMetazoa" id="CJA32593a.1"/>
    </source>
</evidence>
<feature type="domain" description="AGC-kinase C-terminal" evidence="6">
    <location>
        <begin position="81"/>
        <end position="152"/>
    </location>
</feature>
<evidence type="ECO:0000256" key="4">
    <source>
        <dbReference type="ARBA" id="ARBA00022777"/>
    </source>
</evidence>
<organism evidence="7 8">
    <name type="scientific">Caenorhabditis japonica</name>
    <dbReference type="NCBI Taxonomy" id="281687"/>
    <lineage>
        <taxon>Eukaryota</taxon>
        <taxon>Metazoa</taxon>
        <taxon>Ecdysozoa</taxon>
        <taxon>Nematoda</taxon>
        <taxon>Chromadorea</taxon>
        <taxon>Rhabditida</taxon>
        <taxon>Rhabditina</taxon>
        <taxon>Rhabditomorpha</taxon>
        <taxon>Rhabditoidea</taxon>
        <taxon>Rhabditidae</taxon>
        <taxon>Peloderinae</taxon>
        <taxon>Caenorhabditis</taxon>
    </lineage>
</organism>
<dbReference type="GO" id="GO:0005524">
    <property type="term" value="F:ATP binding"/>
    <property type="evidence" value="ECO:0007669"/>
    <property type="project" value="UniProtKB-KW"/>
</dbReference>
<dbReference type="InterPro" id="IPR017892">
    <property type="entry name" value="Pkinase_C"/>
</dbReference>
<dbReference type="InterPro" id="IPR000961">
    <property type="entry name" value="AGC-kinase_C"/>
</dbReference>
<dbReference type="Proteomes" id="UP000005237">
    <property type="component" value="Unassembled WGS sequence"/>
</dbReference>
<dbReference type="Gene3D" id="3.30.200.20">
    <property type="entry name" value="Phosphorylase Kinase, domain 1"/>
    <property type="match status" value="1"/>
</dbReference>
<evidence type="ECO:0000256" key="5">
    <source>
        <dbReference type="ARBA" id="ARBA00022840"/>
    </source>
</evidence>
<evidence type="ECO:0000256" key="2">
    <source>
        <dbReference type="ARBA" id="ARBA00022679"/>
    </source>
</evidence>
<evidence type="ECO:0000259" key="6">
    <source>
        <dbReference type="PROSITE" id="PS51285"/>
    </source>
</evidence>
<reference evidence="7" key="2">
    <citation type="submission" date="2022-06" db="UniProtKB">
        <authorList>
            <consortium name="EnsemblMetazoa"/>
        </authorList>
    </citation>
    <scope>IDENTIFICATION</scope>
    <source>
        <strain evidence="7">DF5081</strain>
    </source>
</reference>
<keyword evidence="5" id="KW-0067">ATP-binding</keyword>
<evidence type="ECO:0000313" key="8">
    <source>
        <dbReference type="Proteomes" id="UP000005237"/>
    </source>
</evidence>
<keyword evidence="4" id="KW-0418">Kinase</keyword>
<keyword evidence="8" id="KW-1185">Reference proteome</keyword>
<dbReference type="Pfam" id="PF00433">
    <property type="entry name" value="Pkinase_C"/>
    <property type="match status" value="1"/>
</dbReference>
<sequence>MMAGRSPFDIVGMQNNAEENTEDYLFQIILERQIRIPRSLSVRASSVLRGFLNKDPTERLGCKLDIAEGLRDMKEHQFFRGQIDWDALEQKAVAPPYHPAVQSDRDLTHFDHQFTDEPPQLSPDNPAVIARIDQSEFDGFEYVNPLQMSREDSV</sequence>
<dbReference type="FunFam" id="1.10.510.10:FF:001922">
    <property type="entry name" value="Protein kinase, putative"/>
    <property type="match status" value="1"/>
</dbReference>
<accession>A0A8R1EDF7</accession>
<reference evidence="8" key="1">
    <citation type="submission" date="2010-08" db="EMBL/GenBank/DDBJ databases">
        <authorList>
            <consortium name="Caenorhabditis japonica Sequencing Consortium"/>
            <person name="Wilson R.K."/>
        </authorList>
    </citation>
    <scope>NUCLEOTIDE SEQUENCE [LARGE SCALE GENOMIC DNA]</scope>
    <source>
        <strain evidence="8">DF5081</strain>
    </source>
</reference>
<protein>
    <submittedName>
        <fullName evidence="7">AGC-kinase C-terminal domain-containing protein</fullName>
    </submittedName>
</protein>
<dbReference type="AlphaFoldDB" id="A0A8R1EDF7"/>
<dbReference type="EnsemblMetazoa" id="CJA32593a.1">
    <property type="protein sequence ID" value="CJA32593a.1"/>
    <property type="gene ID" value="WBGene00208440"/>
</dbReference>
<dbReference type="Gene3D" id="1.10.510.10">
    <property type="entry name" value="Transferase(Phosphotransferase) domain 1"/>
    <property type="match status" value="1"/>
</dbReference>
<keyword evidence="1" id="KW-0723">Serine/threonine-protein kinase</keyword>
<evidence type="ECO:0000256" key="3">
    <source>
        <dbReference type="ARBA" id="ARBA00022741"/>
    </source>
</evidence>
<dbReference type="PANTHER" id="PTHR24351">
    <property type="entry name" value="RIBOSOMAL PROTEIN S6 KINASE"/>
    <property type="match status" value="1"/>
</dbReference>
<name>A0A8R1EDF7_CAEJA</name>
<keyword evidence="3" id="KW-0547">Nucleotide-binding</keyword>
<proteinExistence type="predicted"/>
<dbReference type="SUPFAM" id="SSF56112">
    <property type="entry name" value="Protein kinase-like (PK-like)"/>
    <property type="match status" value="1"/>
</dbReference>